<evidence type="ECO:0000256" key="1">
    <source>
        <dbReference type="SAM" id="MobiDB-lite"/>
    </source>
</evidence>
<feature type="compositionally biased region" description="Basic residues" evidence="1">
    <location>
        <begin position="72"/>
        <end position="90"/>
    </location>
</feature>
<evidence type="ECO:0000313" key="3">
    <source>
        <dbReference type="Proteomes" id="UP000479710"/>
    </source>
</evidence>
<feature type="compositionally biased region" description="Polar residues" evidence="1">
    <location>
        <begin position="135"/>
        <end position="153"/>
    </location>
</feature>
<sequence length="179" mass="19712">MDVALFDEENPIMEWLSSARSESDPVLDQEEIREGIDRIEQDHPSPTNLVIDDVIIDMSGHRFLAEPISACAKRKRSKDGKRAKKKKGKSLHIDEEDVASGDGTDSDSHGTRSPEYAKSGDSSSASEDIHDDYNDNSAAKNGTSNYAPAQNTEGAEGRPIWRAKRRVKNINTLVKGAMN</sequence>
<keyword evidence="3" id="KW-1185">Reference proteome</keyword>
<evidence type="ECO:0000313" key="2">
    <source>
        <dbReference type="EMBL" id="KAF0916314.1"/>
    </source>
</evidence>
<dbReference type="AlphaFoldDB" id="A0A6G1DW28"/>
<name>A0A6G1DW28_9ORYZ</name>
<organism evidence="2 3">
    <name type="scientific">Oryza meyeriana var. granulata</name>
    <dbReference type="NCBI Taxonomy" id="110450"/>
    <lineage>
        <taxon>Eukaryota</taxon>
        <taxon>Viridiplantae</taxon>
        <taxon>Streptophyta</taxon>
        <taxon>Embryophyta</taxon>
        <taxon>Tracheophyta</taxon>
        <taxon>Spermatophyta</taxon>
        <taxon>Magnoliopsida</taxon>
        <taxon>Liliopsida</taxon>
        <taxon>Poales</taxon>
        <taxon>Poaceae</taxon>
        <taxon>BOP clade</taxon>
        <taxon>Oryzoideae</taxon>
        <taxon>Oryzeae</taxon>
        <taxon>Oryzinae</taxon>
        <taxon>Oryza</taxon>
        <taxon>Oryza meyeriana</taxon>
    </lineage>
</organism>
<dbReference type="Proteomes" id="UP000479710">
    <property type="component" value="Unassembled WGS sequence"/>
</dbReference>
<reference evidence="2 3" key="1">
    <citation type="submission" date="2019-11" db="EMBL/GenBank/DDBJ databases">
        <title>Whole genome sequence of Oryza granulata.</title>
        <authorList>
            <person name="Li W."/>
        </authorList>
    </citation>
    <scope>NUCLEOTIDE SEQUENCE [LARGE SCALE GENOMIC DNA]</scope>
    <source>
        <strain evidence="3">cv. Menghai</strain>
        <tissue evidence="2">Leaf</tissue>
    </source>
</reference>
<comment type="caution">
    <text evidence="2">The sequence shown here is derived from an EMBL/GenBank/DDBJ whole genome shotgun (WGS) entry which is preliminary data.</text>
</comment>
<gene>
    <name evidence="2" type="ORF">E2562_005917</name>
</gene>
<feature type="region of interest" description="Disordered" evidence="1">
    <location>
        <begin position="70"/>
        <end position="163"/>
    </location>
</feature>
<dbReference type="EMBL" id="SPHZ02000005">
    <property type="protein sequence ID" value="KAF0916314.1"/>
    <property type="molecule type" value="Genomic_DNA"/>
</dbReference>
<proteinExistence type="predicted"/>
<accession>A0A6G1DW28</accession>
<protein>
    <submittedName>
        <fullName evidence="2">Uncharacterized protein</fullName>
    </submittedName>
</protein>